<protein>
    <submittedName>
        <fullName evidence="1">Uncharacterized protein</fullName>
    </submittedName>
</protein>
<sequence length="89" mass="10362">MAKEITPFQGFFMLLVFSNYKQKISANHNHLRHQRSIRTIPRSFNFSVRPGQAPTTFWVDIKEVNFVSTSGLKLDLSNHKNYEGGKHLR</sequence>
<name>A0A2Z4INX9_9BACT</name>
<organism evidence="1 2">
    <name type="scientific">Echinicola strongylocentroti</name>
    <dbReference type="NCBI Taxonomy" id="1795355"/>
    <lineage>
        <taxon>Bacteria</taxon>
        <taxon>Pseudomonadati</taxon>
        <taxon>Bacteroidota</taxon>
        <taxon>Cytophagia</taxon>
        <taxon>Cytophagales</taxon>
        <taxon>Cyclobacteriaceae</taxon>
        <taxon>Echinicola</taxon>
    </lineage>
</organism>
<keyword evidence="2" id="KW-1185">Reference proteome</keyword>
<proteinExistence type="predicted"/>
<dbReference type="KEGG" id="est:DN752_23245"/>
<evidence type="ECO:0000313" key="2">
    <source>
        <dbReference type="Proteomes" id="UP000248688"/>
    </source>
</evidence>
<reference evidence="1 2" key="1">
    <citation type="submission" date="2018-06" db="EMBL/GenBank/DDBJ databases">
        <title>Echinicola strongylocentroti sp. nov., isolated from a sea urchin Strongylocentrotus intermedius.</title>
        <authorList>
            <person name="Bae S.S."/>
        </authorList>
    </citation>
    <scope>NUCLEOTIDE SEQUENCE [LARGE SCALE GENOMIC DNA]</scope>
    <source>
        <strain evidence="1 2">MEBiC08714</strain>
    </source>
</reference>
<dbReference type="OrthoDB" id="1265391at2"/>
<gene>
    <name evidence="1" type="ORF">DN752_23245</name>
</gene>
<dbReference type="Proteomes" id="UP000248688">
    <property type="component" value="Chromosome"/>
</dbReference>
<evidence type="ECO:0000313" key="1">
    <source>
        <dbReference type="EMBL" id="AWW32821.1"/>
    </source>
</evidence>
<accession>A0A2Z4INX9</accession>
<dbReference type="EMBL" id="CP030041">
    <property type="protein sequence ID" value="AWW32821.1"/>
    <property type="molecule type" value="Genomic_DNA"/>
</dbReference>
<dbReference type="AlphaFoldDB" id="A0A2Z4INX9"/>